<dbReference type="EMBL" id="LR214971">
    <property type="protein sequence ID" value="VEU61830.1"/>
    <property type="molecule type" value="Genomic_DNA"/>
</dbReference>
<gene>
    <name evidence="2" type="ORF">NCTC10125_00415</name>
</gene>
<feature type="compositionally biased region" description="Low complexity" evidence="1">
    <location>
        <begin position="389"/>
        <end position="422"/>
    </location>
</feature>
<feature type="compositionally biased region" description="Basic and acidic residues" evidence="1">
    <location>
        <begin position="447"/>
        <end position="462"/>
    </location>
</feature>
<feature type="region of interest" description="Disordered" evidence="1">
    <location>
        <begin position="631"/>
        <end position="684"/>
    </location>
</feature>
<evidence type="ECO:0000313" key="2">
    <source>
        <dbReference type="EMBL" id="VEU61830.1"/>
    </source>
</evidence>
<dbReference type="RefSeq" id="WP_044635430.1">
    <property type="nucleotide sequence ID" value="NZ_CP007229.1"/>
</dbReference>
<organism evidence="2 3">
    <name type="scientific">Mesomycoplasma dispar</name>
    <dbReference type="NCBI Taxonomy" id="86660"/>
    <lineage>
        <taxon>Bacteria</taxon>
        <taxon>Bacillati</taxon>
        <taxon>Mycoplasmatota</taxon>
        <taxon>Mycoplasmoidales</taxon>
        <taxon>Metamycoplasmataceae</taxon>
        <taxon>Mesomycoplasma</taxon>
    </lineage>
</organism>
<evidence type="ECO:0000313" key="3">
    <source>
        <dbReference type="Proteomes" id="UP000289629"/>
    </source>
</evidence>
<feature type="compositionally biased region" description="Low complexity" evidence="1">
    <location>
        <begin position="655"/>
        <end position="673"/>
    </location>
</feature>
<protein>
    <submittedName>
        <fullName evidence="2">Uncharacterized protein</fullName>
    </submittedName>
</protein>
<feature type="compositionally biased region" description="Polar residues" evidence="1">
    <location>
        <begin position="430"/>
        <end position="446"/>
    </location>
</feature>
<dbReference type="Proteomes" id="UP000289629">
    <property type="component" value="Chromosome"/>
</dbReference>
<dbReference type="NCBIfam" id="NF038058">
    <property type="entry name" value="adhes_P110_Nter"/>
    <property type="match status" value="1"/>
</dbReference>
<dbReference type="AlphaFoldDB" id="A0AAJ5TCP4"/>
<feature type="region of interest" description="Disordered" evidence="1">
    <location>
        <begin position="379"/>
        <end position="466"/>
    </location>
</feature>
<proteinExistence type="predicted"/>
<accession>A0AAJ5TCP4</accession>
<name>A0AAJ5TCP4_9BACT</name>
<sequence length="1089" mass="122927">MKKLKQKNLIIATSVVFLSAIVSVAISVPIGKNVYFQSHQKQLSAYSDEKANAKSFDSSKLENQQEILQTINQINLKQEFQDSLTAQNAVDLYFDKSYSFDLNSLVDFSPLLAKFPGFSFKLLIPDKKTDIKINNNSLSNLAINVQNQEKNIEYNVNFTLKFSNIVKNSEIDPANVVTVLELLNTELIKNKTASEVAILFNQKFLENKAKSPTDKAALVKTIAEFGSLSFFNKDKSQLILPLTFDLEPSLKDNKIFFSKVDDASGQANLDLNLVDKFSKKKSKIALEFKNLSTINESYANKFAEIFKKNYQFNDEVAKFLASSNLSPTDLISKTLPDSVKNNQIFRENQPNSLNFWFKQSGNSILESDSTTKPLNVSAQLNFSDKNKQQTESSESDGSTGDNSGNSNNNQNQNGTVKNNQQTESSEKQKPNNAENNGTSEESSSQKTDNKSNSKTEKQEQETTKQVPKIQQEFAKILPNFKISSFKIEPVIQKLDAETEKDLIKKQQIPLKLTLTGNFSSGDSFPGGLNFNSEKQLEYSFNFNFDVSDKVYGTYFQNALDSIVKSESGKASELKIENLEFQINDKQPVAIFARTIDQTIEHIKSKKIQLAKIKTEAKQLFDLLDFVAKTKSQEKPEDSPSSQSETAKVSVSTKASQFQETETTQTQQEISSTEVPTPGKQTETPGKLLSSVFDNLLESKLPESTSVILDSKFKDGKYNLLIGIWVGDSKLKEVEIPIINVVKDNKPYELLQEETKVHFFLDGESLVKQAKGAKEKQQNINQKLEYIESIKAINSDKIKLIPSKDADNKPERGEPIKPFINKKDKGIYLTNDGLEIGIEEIQKSQPIKNPTIILAFKSQGNFSLESNPFFLIQGLKEKTFKADEEKKYGQPPQKIDFSIRIRRYPYIEKINDIEARIGDEEKSGENSTSINHHTALVENVVEITEKQKFGRYERTFKRVQKVDESKNNYVKFSDFLDNKNVNSMIVFSLIDAENKKNKMKLSFYSSAASDPYEPVWTKTKIVDINSFKFSDLKHLILGKLNSSITSLDAGRPSGAIILKSAAIFESTNEEKSNEINKLFIDRYFELENKK</sequence>
<dbReference type="KEGG" id="mds:MDIS_02155"/>
<reference evidence="2 3" key="1">
    <citation type="submission" date="2019-01" db="EMBL/GenBank/DDBJ databases">
        <authorList>
            <consortium name="Pathogen Informatics"/>
        </authorList>
    </citation>
    <scope>NUCLEOTIDE SEQUENCE [LARGE SCALE GENOMIC DNA]</scope>
    <source>
        <strain evidence="2 3">NCTC10125</strain>
    </source>
</reference>
<feature type="compositionally biased region" description="Polar residues" evidence="1">
    <location>
        <begin position="638"/>
        <end position="654"/>
    </location>
</feature>
<evidence type="ECO:0000256" key="1">
    <source>
        <dbReference type="SAM" id="MobiDB-lite"/>
    </source>
</evidence>